<evidence type="ECO:0000313" key="17">
    <source>
        <dbReference type="EMBL" id="QNL99681.1"/>
    </source>
</evidence>
<dbReference type="Gene3D" id="3.40.1190.10">
    <property type="entry name" value="Mur-like, catalytic domain"/>
    <property type="match status" value="1"/>
</dbReference>
<comment type="PTM">
    <text evidence="12">Carboxylation is probably crucial for Mg(2+) binding and, consequently, for the gamma-phosphate positioning of ATP.</text>
</comment>
<evidence type="ECO:0000259" key="15">
    <source>
        <dbReference type="Pfam" id="PF02875"/>
    </source>
</evidence>
<feature type="domain" description="Mur ligase N-terminal catalytic" evidence="14">
    <location>
        <begin position="2"/>
        <end position="47"/>
    </location>
</feature>
<sequence length="465" mass="52261">MNVKIDSRKIEKGDTFVALRGIDHDGHAYIRQAIENGAAKIICEEGSYEVETCIVEDTRAYLVNYLKDTYYDKISKLKLIGITGTNGKTTSAFLLHQMLNKLGRKCGYIGTIGFYVGEKIRSLANTTPDIYDLYAILLQCLSLGCEYVVMEVSSQGLANHRVETLQFDYAVFTNLTQDHLDFHKTMERYALAKQELFRMLKPSGKAIINYDDSYKHYFLLEENENVTFGFTGGDFNVALDAADKEHTEFSVQCPAFTQNFSTNLIGTYNIYNLMASVVILTLEQFDSATIAQAAAALTLPKGRTECIHTGNNLIMVDYAHTPDAMSKVLTAARALTSGSIYVVFGCTGERDRDKRAKMSAIACKHADYVIMTHDDPHYEDQAQIYHDMTSGLSYDNYEIVHDRKDAIRKGISLLDTDDILLILGKGHEEFIVCRDKRIPFNDMNVARQCLSERRTPTAARICQSA</sequence>
<dbReference type="EMBL" id="CP060632">
    <property type="protein sequence ID" value="QNL99681.1"/>
    <property type="molecule type" value="Genomic_DNA"/>
</dbReference>
<feature type="binding site" evidence="12">
    <location>
        <position position="153"/>
    </location>
    <ligand>
        <name>UDP-N-acetyl-alpha-D-muramoyl-L-alanyl-D-glutamate</name>
        <dbReference type="ChEBI" id="CHEBI:83900"/>
    </ligand>
</feature>
<feature type="binding site" evidence="12">
    <location>
        <position position="161"/>
    </location>
    <ligand>
        <name>UDP-N-acetyl-alpha-D-muramoyl-L-alanyl-D-glutamate</name>
        <dbReference type="ChEBI" id="CHEBI:83900"/>
    </ligand>
</feature>
<evidence type="ECO:0000256" key="7">
    <source>
        <dbReference type="ARBA" id="ARBA00022840"/>
    </source>
</evidence>
<dbReference type="PANTHER" id="PTHR23135">
    <property type="entry name" value="MUR LIGASE FAMILY MEMBER"/>
    <property type="match status" value="1"/>
</dbReference>
<comment type="cofactor">
    <cofactor evidence="12">
        <name>Mg(2+)</name>
        <dbReference type="ChEBI" id="CHEBI:18420"/>
    </cofactor>
</comment>
<keyword evidence="5 12" id="KW-0132">Cell division</keyword>
<dbReference type="Gene3D" id="3.90.190.20">
    <property type="entry name" value="Mur ligase, C-terminal domain"/>
    <property type="match status" value="1"/>
</dbReference>
<reference evidence="17 18" key="1">
    <citation type="submission" date="2020-08" db="EMBL/GenBank/DDBJ databases">
        <authorList>
            <person name="Liu C."/>
            <person name="Sun Q."/>
        </authorList>
    </citation>
    <scope>NUCLEOTIDE SEQUENCE [LARGE SCALE GENOMIC DNA]</scope>
    <source>
        <strain evidence="17 18">NSJ-4</strain>
    </source>
</reference>
<evidence type="ECO:0000313" key="18">
    <source>
        <dbReference type="Proteomes" id="UP000515819"/>
    </source>
</evidence>
<dbReference type="KEGG" id="wcp:H9Q76_13395"/>
<dbReference type="GO" id="GO:0051301">
    <property type="term" value="P:cell division"/>
    <property type="evidence" value="ECO:0007669"/>
    <property type="project" value="UniProtKB-KW"/>
</dbReference>
<dbReference type="Gene3D" id="3.40.1390.10">
    <property type="entry name" value="MurE/MurF, N-terminal domain"/>
    <property type="match status" value="1"/>
</dbReference>
<dbReference type="SUPFAM" id="SSF53623">
    <property type="entry name" value="MurD-like peptide ligases, catalytic domain"/>
    <property type="match status" value="1"/>
</dbReference>
<dbReference type="EC" id="6.3.2.-" evidence="12"/>
<evidence type="ECO:0000259" key="14">
    <source>
        <dbReference type="Pfam" id="PF01225"/>
    </source>
</evidence>
<name>A0A7G9FMA0_9FIRM</name>
<organism evidence="17 18">
    <name type="scientific">Wujia chipingensis</name>
    <dbReference type="NCBI Taxonomy" id="2763670"/>
    <lineage>
        <taxon>Bacteria</taxon>
        <taxon>Bacillati</taxon>
        <taxon>Bacillota</taxon>
        <taxon>Clostridia</taxon>
        <taxon>Lachnospirales</taxon>
        <taxon>Lachnospiraceae</taxon>
        <taxon>Wujia</taxon>
    </lineage>
</organism>
<dbReference type="AlphaFoldDB" id="A0A7G9FMA0"/>
<keyword evidence="12" id="KW-0460">Magnesium</keyword>
<feature type="modified residue" description="N6-carboxylysine" evidence="12">
    <location>
        <position position="193"/>
    </location>
</feature>
<feature type="binding site" evidence="12">
    <location>
        <position position="125"/>
    </location>
    <ligand>
        <name>UDP-N-acetyl-alpha-D-muramoyl-L-alanyl-D-glutamate</name>
        <dbReference type="ChEBI" id="CHEBI:83900"/>
    </ligand>
</feature>
<evidence type="ECO:0000256" key="8">
    <source>
        <dbReference type="ARBA" id="ARBA00022960"/>
    </source>
</evidence>
<dbReference type="PANTHER" id="PTHR23135:SF4">
    <property type="entry name" value="UDP-N-ACETYLMURAMOYL-L-ALANYL-D-GLUTAMATE--2,6-DIAMINOPIMELATE LIGASE MURE HOMOLOG, CHLOROPLASTIC"/>
    <property type="match status" value="1"/>
</dbReference>
<dbReference type="NCBIfam" id="NF001126">
    <property type="entry name" value="PRK00139.1-4"/>
    <property type="match status" value="1"/>
</dbReference>
<dbReference type="Pfam" id="PF01225">
    <property type="entry name" value="Mur_ligase"/>
    <property type="match status" value="1"/>
</dbReference>
<dbReference type="InterPro" id="IPR013221">
    <property type="entry name" value="Mur_ligase_cen"/>
</dbReference>
<dbReference type="InterPro" id="IPR000713">
    <property type="entry name" value="Mur_ligase_N"/>
</dbReference>
<keyword evidence="6 12" id="KW-0547">Nucleotide-binding</keyword>
<dbReference type="InterPro" id="IPR005761">
    <property type="entry name" value="UDP-N-AcMur-Glu-dNH2Pim_ligase"/>
</dbReference>
<evidence type="ECO:0000256" key="3">
    <source>
        <dbReference type="ARBA" id="ARBA00022490"/>
    </source>
</evidence>
<dbReference type="InterPro" id="IPR036615">
    <property type="entry name" value="Mur_ligase_C_dom_sf"/>
</dbReference>
<dbReference type="Pfam" id="PF08245">
    <property type="entry name" value="Mur_ligase_M"/>
    <property type="match status" value="1"/>
</dbReference>
<dbReference type="RefSeq" id="WP_021984489.1">
    <property type="nucleotide sequence ID" value="NZ_CP060632.1"/>
</dbReference>
<keyword evidence="18" id="KW-1185">Reference proteome</keyword>
<dbReference type="HAMAP" id="MF_00208">
    <property type="entry name" value="MurE"/>
    <property type="match status" value="1"/>
</dbReference>
<comment type="pathway">
    <text evidence="1 12 13">Cell wall biogenesis; peptidoglycan biosynthesis.</text>
</comment>
<dbReference type="NCBIfam" id="TIGR01085">
    <property type="entry name" value="murE"/>
    <property type="match status" value="1"/>
</dbReference>
<evidence type="ECO:0000256" key="11">
    <source>
        <dbReference type="ARBA" id="ARBA00023316"/>
    </source>
</evidence>
<dbReference type="GO" id="GO:0071555">
    <property type="term" value="P:cell wall organization"/>
    <property type="evidence" value="ECO:0007669"/>
    <property type="project" value="UniProtKB-KW"/>
</dbReference>
<feature type="binding site" evidence="12">
    <location>
        <begin position="84"/>
        <end position="90"/>
    </location>
    <ligand>
        <name>ATP</name>
        <dbReference type="ChEBI" id="CHEBI:30616"/>
    </ligand>
</feature>
<evidence type="ECO:0000256" key="2">
    <source>
        <dbReference type="ARBA" id="ARBA00005898"/>
    </source>
</evidence>
<dbReference type="GO" id="GO:0009252">
    <property type="term" value="P:peptidoglycan biosynthetic process"/>
    <property type="evidence" value="ECO:0007669"/>
    <property type="project" value="UniProtKB-UniRule"/>
</dbReference>
<keyword evidence="3 12" id="KW-0963">Cytoplasm</keyword>
<keyword evidence="9 12" id="KW-0573">Peptidoglycan synthesis</keyword>
<dbReference type="InterPro" id="IPR035911">
    <property type="entry name" value="MurE/MurF_N"/>
</dbReference>
<evidence type="ECO:0000256" key="4">
    <source>
        <dbReference type="ARBA" id="ARBA00022598"/>
    </source>
</evidence>
<keyword evidence="11 12" id="KW-0961">Cell wall biogenesis/degradation</keyword>
<dbReference type="GO" id="GO:0005524">
    <property type="term" value="F:ATP binding"/>
    <property type="evidence" value="ECO:0007669"/>
    <property type="project" value="UniProtKB-UniRule"/>
</dbReference>
<dbReference type="SUPFAM" id="SSF63418">
    <property type="entry name" value="MurE/MurF N-terminal domain"/>
    <property type="match status" value="1"/>
</dbReference>
<keyword evidence="8 12" id="KW-0133">Cell shape</keyword>
<feature type="binding site" evidence="12">
    <location>
        <begin position="126"/>
        <end position="127"/>
    </location>
    <ligand>
        <name>UDP-N-acetyl-alpha-D-muramoyl-L-alanyl-D-glutamate</name>
        <dbReference type="ChEBI" id="CHEBI:83900"/>
    </ligand>
</feature>
<evidence type="ECO:0000256" key="13">
    <source>
        <dbReference type="RuleBase" id="RU004135"/>
    </source>
</evidence>
<keyword evidence="7 12" id="KW-0067">ATP-binding</keyword>
<evidence type="ECO:0000256" key="6">
    <source>
        <dbReference type="ARBA" id="ARBA00022741"/>
    </source>
</evidence>
<dbReference type="GO" id="GO:0000287">
    <property type="term" value="F:magnesium ion binding"/>
    <property type="evidence" value="ECO:0007669"/>
    <property type="project" value="UniProtKB-UniRule"/>
</dbReference>
<gene>
    <name evidence="12" type="primary">murE</name>
    <name evidence="17" type="ORF">H9Q76_13395</name>
</gene>
<feature type="binding site" evidence="12">
    <location>
        <position position="7"/>
    </location>
    <ligand>
        <name>UDP-N-acetyl-alpha-D-muramoyl-L-alanyl-D-glutamate</name>
        <dbReference type="ChEBI" id="CHEBI:83900"/>
    </ligand>
</feature>
<proteinExistence type="inferred from homology"/>
<comment type="subcellular location">
    <subcellularLocation>
        <location evidence="12 13">Cytoplasm</location>
    </subcellularLocation>
</comment>
<dbReference type="Pfam" id="PF02875">
    <property type="entry name" value="Mur_ligase_C"/>
    <property type="match status" value="1"/>
</dbReference>
<evidence type="ECO:0000256" key="1">
    <source>
        <dbReference type="ARBA" id="ARBA00004752"/>
    </source>
</evidence>
<evidence type="ECO:0000256" key="5">
    <source>
        <dbReference type="ARBA" id="ARBA00022618"/>
    </source>
</evidence>
<comment type="function">
    <text evidence="12">Catalyzes the addition of an amino acid to the nucleotide precursor UDP-N-acetylmuramoyl-L-alanyl-D-glutamate (UMAG) in the biosynthesis of bacterial cell-wall peptidoglycan.</text>
</comment>
<dbReference type="GO" id="GO:0004326">
    <property type="term" value="F:tetrahydrofolylpolyglutamate synthase activity"/>
    <property type="evidence" value="ECO:0007669"/>
    <property type="project" value="InterPro"/>
</dbReference>
<keyword evidence="10 12" id="KW-0131">Cell cycle</keyword>
<dbReference type="SUPFAM" id="SSF53244">
    <property type="entry name" value="MurD-like peptide ligases, peptide-binding domain"/>
    <property type="match status" value="1"/>
</dbReference>
<dbReference type="InterPro" id="IPR004101">
    <property type="entry name" value="Mur_ligase_C"/>
</dbReference>
<evidence type="ECO:0000256" key="10">
    <source>
        <dbReference type="ARBA" id="ARBA00023306"/>
    </source>
</evidence>
<dbReference type="Proteomes" id="UP000515819">
    <property type="component" value="Chromosome"/>
</dbReference>
<dbReference type="GO" id="GO:0008360">
    <property type="term" value="P:regulation of cell shape"/>
    <property type="evidence" value="ECO:0007669"/>
    <property type="project" value="UniProtKB-KW"/>
</dbReference>
<comment type="caution">
    <text evidence="12">Lacks conserved residue(s) required for the propagation of feature annotation.</text>
</comment>
<evidence type="ECO:0000256" key="9">
    <source>
        <dbReference type="ARBA" id="ARBA00022984"/>
    </source>
</evidence>
<dbReference type="InterPro" id="IPR036565">
    <property type="entry name" value="Mur-like_cat_sf"/>
</dbReference>
<keyword evidence="4 12" id="KW-0436">Ligase</keyword>
<feature type="domain" description="Mur ligase C-terminal" evidence="15">
    <location>
        <begin position="302"/>
        <end position="426"/>
    </location>
</feature>
<evidence type="ECO:0000256" key="12">
    <source>
        <dbReference type="HAMAP-Rule" id="MF_00208"/>
    </source>
</evidence>
<accession>A0A7G9FMA0</accession>
<comment type="similarity">
    <text evidence="2 12">Belongs to the MurCDEF family. MurE subfamily.</text>
</comment>
<evidence type="ECO:0000259" key="16">
    <source>
        <dbReference type="Pfam" id="PF08245"/>
    </source>
</evidence>
<dbReference type="GO" id="GO:0005737">
    <property type="term" value="C:cytoplasm"/>
    <property type="evidence" value="ECO:0007669"/>
    <property type="project" value="UniProtKB-SubCell"/>
</dbReference>
<dbReference type="UniPathway" id="UPA00219"/>
<protein>
    <recommendedName>
        <fullName evidence="12">UDP-N-acetylmuramyl-tripeptide synthetase</fullName>
        <ecNumber evidence="12">6.3.2.-</ecNumber>
    </recommendedName>
    <alternativeName>
        <fullName evidence="12">UDP-MurNAc-tripeptide synthetase</fullName>
    </alternativeName>
</protein>
<feature type="domain" description="Mur ligase central" evidence="16">
    <location>
        <begin position="82"/>
        <end position="279"/>
    </location>
</feature>
<dbReference type="InterPro" id="IPR018109">
    <property type="entry name" value="Folylpolyglutamate_synth_CS"/>
</dbReference>
<dbReference type="PROSITE" id="PS01011">
    <property type="entry name" value="FOLYLPOLYGLU_SYNT_1"/>
    <property type="match status" value="1"/>
</dbReference>